<feature type="binding site" evidence="9">
    <location>
        <position position="177"/>
    </location>
    <ligand>
        <name>substrate</name>
    </ligand>
</feature>
<sequence>MSRKGLGPFIAVFKTHVDLVKDFGDTTVQGLKSLAKKHNFLIFEDRKLVDIGNTVQKQYHGGSLCLSEWADIVNLSILGGDGIVEALAQTVNAPDFPYPDQRAFLILAEMTSKGSLATGSYTEKCIELARGNPDAMIGFVATRSLSGVSTEASGSTEDFLVFTTGVNLASKGDKLGQQYQTPADAVGRGADFIIAGRGIYASADPVEAAKMYQKEGWEAYLQRVGAGSK</sequence>
<keyword evidence="7 10" id="KW-0456">Lyase</keyword>
<evidence type="ECO:0000256" key="6">
    <source>
        <dbReference type="ARBA" id="ARBA00022975"/>
    </source>
</evidence>
<feature type="binding site" evidence="9">
    <location>
        <position position="197"/>
    </location>
    <ligand>
        <name>substrate</name>
    </ligand>
</feature>
<accession>A0A1S8B8E6</accession>
<dbReference type="Proteomes" id="UP000190776">
    <property type="component" value="Unassembled WGS sequence"/>
</dbReference>
<evidence type="ECO:0000256" key="7">
    <source>
        <dbReference type="ARBA" id="ARBA00023239"/>
    </source>
</evidence>
<evidence type="ECO:0000313" key="12">
    <source>
        <dbReference type="EMBL" id="OMP83785.1"/>
    </source>
</evidence>
<dbReference type="PANTHER" id="PTHR32119">
    <property type="entry name" value="OROTIDINE 5'-PHOSPHATE DECARBOXYLASE"/>
    <property type="match status" value="1"/>
</dbReference>
<dbReference type="InterPro" id="IPR013785">
    <property type="entry name" value="Aldolase_TIM"/>
</dbReference>
<dbReference type="GO" id="GO:0005829">
    <property type="term" value="C:cytosol"/>
    <property type="evidence" value="ECO:0007669"/>
    <property type="project" value="TreeGrafter"/>
</dbReference>
<dbReference type="CDD" id="cd04725">
    <property type="entry name" value="OMP_decarboxylase_like"/>
    <property type="match status" value="1"/>
</dbReference>
<dbReference type="GO" id="GO:0004590">
    <property type="term" value="F:orotidine-5'-phosphate decarboxylase activity"/>
    <property type="evidence" value="ECO:0007669"/>
    <property type="project" value="UniProtKB-EC"/>
</dbReference>
<feature type="domain" description="Orotidine 5'-phosphate decarboxylase" evidence="11">
    <location>
        <begin position="4"/>
        <end position="212"/>
    </location>
</feature>
<evidence type="ECO:0000256" key="9">
    <source>
        <dbReference type="PIRSR" id="PIRSR614732-2"/>
    </source>
</evidence>
<dbReference type="PROSITE" id="PS00156">
    <property type="entry name" value="OMPDECASE"/>
    <property type="match status" value="1"/>
</dbReference>
<dbReference type="UniPathway" id="UPA00070">
    <property type="reaction ID" value="UER00120"/>
</dbReference>
<evidence type="ECO:0000313" key="13">
    <source>
        <dbReference type="Proteomes" id="UP000190776"/>
    </source>
</evidence>
<dbReference type="NCBIfam" id="TIGR01740">
    <property type="entry name" value="pyrF"/>
    <property type="match status" value="1"/>
</dbReference>
<gene>
    <name evidence="12" type="ORF">BK809_0005166</name>
</gene>
<proteinExistence type="inferred from homology"/>
<feature type="binding site" evidence="9">
    <location>
        <position position="196"/>
    </location>
    <ligand>
        <name>substrate</name>
    </ligand>
</feature>
<dbReference type="SMART" id="SM00934">
    <property type="entry name" value="OMPdecase"/>
    <property type="match status" value="1"/>
</dbReference>
<dbReference type="GO" id="GO:0044205">
    <property type="term" value="P:'de novo' UMP biosynthetic process"/>
    <property type="evidence" value="ECO:0007669"/>
    <property type="project" value="UniProtKB-UniPathway"/>
</dbReference>
<keyword evidence="6 10" id="KW-0665">Pyrimidine biosynthesis</keyword>
<keyword evidence="5 10" id="KW-0210">Decarboxylase</keyword>
<dbReference type="FunFam" id="3.20.20.70:FF:000114">
    <property type="entry name" value="Decarboxylase,orotidine phosphate"/>
    <property type="match status" value="1"/>
</dbReference>
<dbReference type="STRING" id="420778.A0A1S8B8E6"/>
<dbReference type="InterPro" id="IPR011060">
    <property type="entry name" value="RibuloseP-bd_barrel"/>
</dbReference>
<comment type="catalytic activity">
    <reaction evidence="10">
        <text>orotidine 5'-phosphate + H(+) = UMP + CO2</text>
        <dbReference type="Rhea" id="RHEA:11596"/>
        <dbReference type="ChEBI" id="CHEBI:15378"/>
        <dbReference type="ChEBI" id="CHEBI:16526"/>
        <dbReference type="ChEBI" id="CHEBI:57538"/>
        <dbReference type="ChEBI" id="CHEBI:57865"/>
        <dbReference type="EC" id="4.1.1.23"/>
    </reaction>
</comment>
<dbReference type="AlphaFoldDB" id="A0A1S8B8E6"/>
<dbReference type="PANTHER" id="PTHR32119:SF2">
    <property type="entry name" value="OROTIDINE 5'-PHOSPHATE DECARBOXYLASE"/>
    <property type="match status" value="1"/>
</dbReference>
<evidence type="ECO:0000256" key="1">
    <source>
        <dbReference type="ARBA" id="ARBA00004861"/>
    </source>
</evidence>
<dbReference type="Pfam" id="PF00215">
    <property type="entry name" value="OMPdecase"/>
    <property type="match status" value="1"/>
</dbReference>
<feature type="active site" description="For OMPdecase activity" evidence="8">
    <location>
        <position position="47"/>
    </location>
</feature>
<comment type="similarity">
    <text evidence="2 10">Belongs to the OMP decarboxylase family.</text>
</comment>
<dbReference type="InterPro" id="IPR018089">
    <property type="entry name" value="OMPdecase_AS"/>
</dbReference>
<feature type="binding site" evidence="9">
    <location>
        <position position="14"/>
    </location>
    <ligand>
        <name>substrate</name>
    </ligand>
</feature>
<evidence type="ECO:0000256" key="8">
    <source>
        <dbReference type="PIRSR" id="PIRSR614732-1"/>
    </source>
</evidence>
<evidence type="ECO:0000256" key="4">
    <source>
        <dbReference type="ARBA" id="ARBA00021923"/>
    </source>
</evidence>
<evidence type="ECO:0000256" key="3">
    <source>
        <dbReference type="ARBA" id="ARBA00012321"/>
    </source>
</evidence>
<dbReference type="InterPro" id="IPR014732">
    <property type="entry name" value="OMPdecase"/>
</dbReference>
<evidence type="ECO:0000256" key="2">
    <source>
        <dbReference type="ARBA" id="ARBA00011018"/>
    </source>
</evidence>
<dbReference type="EC" id="4.1.1.23" evidence="3 10"/>
<comment type="caution">
    <text evidence="12">The sequence shown here is derived from an EMBL/GenBank/DDBJ whole genome shotgun (WGS) entry which is preliminary data.</text>
</comment>
<reference evidence="12 13" key="1">
    <citation type="submission" date="2017-01" db="EMBL/GenBank/DDBJ databases">
        <title>Draft genome sequence of Diplodia seriata F98.1, a fungal species involved in grapevine trunk diseases.</title>
        <authorList>
            <person name="Robert-Siegwald G."/>
            <person name="Vallet J."/>
            <person name="Abou-Mansour E."/>
            <person name="Xu J."/>
            <person name="Rey P."/>
            <person name="Bertsch C."/>
            <person name="Rego C."/>
            <person name="Larignon P."/>
            <person name="Fontaine F."/>
            <person name="Lebrun M.-H."/>
        </authorList>
    </citation>
    <scope>NUCLEOTIDE SEQUENCE [LARGE SCALE GENOMIC DNA]</scope>
    <source>
        <strain evidence="12 13">F98.1</strain>
    </source>
</reference>
<feature type="active site" description="For OMPdecase activity" evidence="8">
    <location>
        <position position="45"/>
    </location>
</feature>
<dbReference type="SUPFAM" id="SSF51366">
    <property type="entry name" value="Ribulose-phoshate binding barrel"/>
    <property type="match status" value="1"/>
</dbReference>
<evidence type="ECO:0000256" key="10">
    <source>
        <dbReference type="RuleBase" id="RU000512"/>
    </source>
</evidence>
<evidence type="ECO:0000256" key="5">
    <source>
        <dbReference type="ARBA" id="ARBA00022793"/>
    </source>
</evidence>
<protein>
    <recommendedName>
        <fullName evidence="4 10">Orotidine 5'-phosphate decarboxylase</fullName>
        <ecNumber evidence="3 10">4.1.1.23</ecNumber>
    </recommendedName>
</protein>
<comment type="pathway">
    <text evidence="1 10">Pyrimidine metabolism; UMP biosynthesis via de novo pathway; UMP from orotate: step 2/2.</text>
</comment>
<dbReference type="OrthoDB" id="10263753at2759"/>
<evidence type="ECO:0000259" key="11">
    <source>
        <dbReference type="SMART" id="SM00934"/>
    </source>
</evidence>
<dbReference type="InterPro" id="IPR001754">
    <property type="entry name" value="OMPdeCOase_dom"/>
</dbReference>
<organism evidence="12 13">
    <name type="scientific">Diplodia seriata</name>
    <dbReference type="NCBI Taxonomy" id="420778"/>
    <lineage>
        <taxon>Eukaryota</taxon>
        <taxon>Fungi</taxon>
        <taxon>Dikarya</taxon>
        <taxon>Ascomycota</taxon>
        <taxon>Pezizomycotina</taxon>
        <taxon>Dothideomycetes</taxon>
        <taxon>Dothideomycetes incertae sedis</taxon>
        <taxon>Botryosphaeriales</taxon>
        <taxon>Botryosphaeriaceae</taxon>
        <taxon>Diplodia</taxon>
    </lineage>
</organism>
<dbReference type="EMBL" id="MSZU01000111">
    <property type="protein sequence ID" value="OMP83785.1"/>
    <property type="molecule type" value="Genomic_DNA"/>
</dbReference>
<name>A0A1S8B8E6_9PEZI</name>
<dbReference type="Gene3D" id="3.20.20.70">
    <property type="entry name" value="Aldolase class I"/>
    <property type="match status" value="1"/>
</dbReference>
<feature type="active site" description="For OMPdecase activity" evidence="8">
    <location>
        <position position="50"/>
    </location>
</feature>
<dbReference type="GO" id="GO:0006207">
    <property type="term" value="P:'de novo' pyrimidine nucleobase biosynthetic process"/>
    <property type="evidence" value="ECO:0007669"/>
    <property type="project" value="InterPro"/>
</dbReference>
<feature type="binding site" evidence="9">
    <location>
        <position position="111"/>
    </location>
    <ligand>
        <name>substrate</name>
    </ligand>
</feature>